<dbReference type="NCBIfam" id="NF011990">
    <property type="entry name" value="PRK15446.2-6"/>
    <property type="match status" value="1"/>
</dbReference>
<sequence length="379" mass="39695">MTESFTIANATLVTGGALLRGSLRIEAGRIADIAEGTSVPPGALDAEGDLLAPGLIELHTDNLERHISPRPKVDWPHAAAIAAHDGELASTGITTVFDALRLGFLAGEEMRSYARPLASEIIALREAGALRISHFLHLRAEICSNSVVEELAAFHPEDRVGIVSLMDHTPGQRQFTDLDKVRDYVMGKRGVTEEEFRRAVAEQTALTAEHGARHLAEAVAAARRFGAALASHDDTTEAHVAESAGHGVAMAEFPTTLEAAHACRAAGIAVIMGAPNLVRGGSHSGNVAAREAAEAGVLDILSSDYVPSSLLLGAVMLGDLWGDMARGLATVTEAPARAAGLDDRGRLAPGLRADLLRIRRGPGGTPMVRGVWSGGVRVG</sequence>
<organism evidence="1 2">
    <name type="scientific">Pseudoroseicyclus tamaricis</name>
    <dbReference type="NCBI Taxonomy" id="2705421"/>
    <lineage>
        <taxon>Bacteria</taxon>
        <taxon>Pseudomonadati</taxon>
        <taxon>Pseudomonadota</taxon>
        <taxon>Alphaproteobacteria</taxon>
        <taxon>Rhodobacterales</taxon>
        <taxon>Paracoccaceae</taxon>
        <taxon>Pseudoroseicyclus</taxon>
    </lineage>
</organism>
<gene>
    <name evidence="1" type="ORF">GZA08_10140</name>
</gene>
<dbReference type="InterPro" id="IPR012696">
    <property type="entry name" value="PhnM"/>
</dbReference>
<dbReference type="GO" id="GO:0019700">
    <property type="term" value="P:organic phosphonate catabolic process"/>
    <property type="evidence" value="ECO:0007669"/>
    <property type="project" value="InterPro"/>
</dbReference>
<dbReference type="InterPro" id="IPR032466">
    <property type="entry name" value="Metal_Hydrolase"/>
</dbReference>
<evidence type="ECO:0000313" key="2">
    <source>
        <dbReference type="Proteomes" id="UP000474757"/>
    </source>
</evidence>
<reference evidence="1 2" key="1">
    <citation type="submission" date="2020-02" db="EMBL/GenBank/DDBJ databases">
        <title>Pseudoroseicyclus tamarix, sp. nov., isolated from offshore sediment of a Tamarix chinensis forest.</title>
        <authorList>
            <person name="Gai Y."/>
        </authorList>
    </citation>
    <scope>NUCLEOTIDE SEQUENCE [LARGE SCALE GENOMIC DNA]</scope>
    <source>
        <strain evidence="1 2">CLL3-39</strain>
    </source>
</reference>
<dbReference type="NCBIfam" id="NF011987">
    <property type="entry name" value="PRK15446.2-3"/>
    <property type="match status" value="1"/>
</dbReference>
<dbReference type="NCBIfam" id="NF011984">
    <property type="entry name" value="PRK15446.1-5"/>
    <property type="match status" value="1"/>
</dbReference>
<dbReference type="SUPFAM" id="SSF51338">
    <property type="entry name" value="Composite domain of metallo-dependent hydrolases"/>
    <property type="match status" value="1"/>
</dbReference>
<accession>A0A6B2JIU2</accession>
<keyword evidence="2" id="KW-1185">Reference proteome</keyword>
<name>A0A6B2JIU2_9RHOB</name>
<dbReference type="Gene3D" id="3.20.20.140">
    <property type="entry name" value="Metal-dependent hydrolases"/>
    <property type="match status" value="1"/>
</dbReference>
<dbReference type="EMBL" id="JAAGAB010000002">
    <property type="protein sequence ID" value="NDV01323.1"/>
    <property type="molecule type" value="Genomic_DNA"/>
</dbReference>
<protein>
    <submittedName>
        <fullName evidence="1">Alpha-D-ribose 1-methylphosphonate 5-triphosphate diphosphatase</fullName>
        <ecNumber evidence="1">3.6.1.63</ecNumber>
    </submittedName>
</protein>
<dbReference type="InterPro" id="IPR011059">
    <property type="entry name" value="Metal-dep_hydrolase_composite"/>
</dbReference>
<dbReference type="PIRSF" id="PIRSF038971">
    <property type="entry name" value="PhnM"/>
    <property type="match status" value="1"/>
</dbReference>
<keyword evidence="1" id="KW-0378">Hydrolase</keyword>
<comment type="caution">
    <text evidence="1">The sequence shown here is derived from an EMBL/GenBank/DDBJ whole genome shotgun (WGS) entry which is preliminary data.</text>
</comment>
<dbReference type="RefSeq" id="WP_163892986.1">
    <property type="nucleotide sequence ID" value="NZ_JAAFYS010000002.1"/>
</dbReference>
<dbReference type="EC" id="3.6.1.63" evidence="1"/>
<proteinExistence type="predicted"/>
<dbReference type="AlphaFoldDB" id="A0A6B2JIU2"/>
<dbReference type="Proteomes" id="UP000474757">
    <property type="component" value="Unassembled WGS sequence"/>
</dbReference>
<dbReference type="Gene3D" id="2.30.40.10">
    <property type="entry name" value="Urease, subunit C, domain 1"/>
    <property type="match status" value="1"/>
</dbReference>
<dbReference type="GO" id="GO:0016810">
    <property type="term" value="F:hydrolase activity, acting on carbon-nitrogen (but not peptide) bonds"/>
    <property type="evidence" value="ECO:0007669"/>
    <property type="project" value="InterPro"/>
</dbReference>
<dbReference type="PANTHER" id="PTHR43135">
    <property type="entry name" value="ALPHA-D-RIBOSE 1-METHYLPHOSPHONATE 5-TRIPHOSPHATE DIPHOSPHATASE"/>
    <property type="match status" value="1"/>
</dbReference>
<dbReference type="InterPro" id="IPR051781">
    <property type="entry name" value="Metallo-dep_Hydrolase"/>
</dbReference>
<dbReference type="NCBIfam" id="TIGR02318">
    <property type="entry name" value="phosphono_phnM"/>
    <property type="match status" value="1"/>
</dbReference>
<dbReference type="PANTHER" id="PTHR43135:SF3">
    <property type="entry name" value="ALPHA-D-RIBOSE 1-METHYLPHOSPHONATE 5-TRIPHOSPHATE DIPHOSPHATASE"/>
    <property type="match status" value="1"/>
</dbReference>
<dbReference type="SUPFAM" id="SSF51556">
    <property type="entry name" value="Metallo-dependent hydrolases"/>
    <property type="match status" value="1"/>
</dbReference>
<evidence type="ECO:0000313" key="1">
    <source>
        <dbReference type="EMBL" id="NDV01323.1"/>
    </source>
</evidence>